<keyword evidence="4" id="KW-1185">Reference proteome</keyword>
<dbReference type="STRING" id="145388.A0A0D2MEX5"/>
<dbReference type="EMBL" id="KK101226">
    <property type="protein sequence ID" value="KIZ01675.1"/>
    <property type="molecule type" value="Genomic_DNA"/>
</dbReference>
<dbReference type="CDD" id="cd06257">
    <property type="entry name" value="DnaJ"/>
    <property type="match status" value="1"/>
</dbReference>
<protein>
    <submittedName>
        <fullName evidence="3">Putative DnaJ subfamily B member 11</fullName>
    </submittedName>
</protein>
<dbReference type="PRINTS" id="PR00625">
    <property type="entry name" value="JDOMAIN"/>
</dbReference>
<organism evidence="3 4">
    <name type="scientific">Monoraphidium neglectum</name>
    <dbReference type="NCBI Taxonomy" id="145388"/>
    <lineage>
        <taxon>Eukaryota</taxon>
        <taxon>Viridiplantae</taxon>
        <taxon>Chlorophyta</taxon>
        <taxon>core chlorophytes</taxon>
        <taxon>Chlorophyceae</taxon>
        <taxon>CS clade</taxon>
        <taxon>Sphaeropleales</taxon>
        <taxon>Selenastraceae</taxon>
        <taxon>Monoraphidium</taxon>
    </lineage>
</organism>
<reference evidence="3 4" key="1">
    <citation type="journal article" date="2013" name="BMC Genomics">
        <title>Reconstruction of the lipid metabolism for the microalga Monoraphidium neglectum from its genome sequence reveals characteristics suitable for biofuel production.</title>
        <authorList>
            <person name="Bogen C."/>
            <person name="Al-Dilaimi A."/>
            <person name="Albersmeier A."/>
            <person name="Wichmann J."/>
            <person name="Grundmann M."/>
            <person name="Rupp O."/>
            <person name="Lauersen K.J."/>
            <person name="Blifernez-Klassen O."/>
            <person name="Kalinowski J."/>
            <person name="Goesmann A."/>
            <person name="Mussgnug J.H."/>
            <person name="Kruse O."/>
        </authorList>
    </citation>
    <scope>NUCLEOTIDE SEQUENCE [LARGE SCALE GENOMIC DNA]</scope>
    <source>
        <strain evidence="3 4">SAG 48.87</strain>
    </source>
</reference>
<dbReference type="KEGG" id="mng:MNEG_6282"/>
<sequence length="210" mass="23231">MLPRAAAIALLVLVLLATVQPVAFAKKSYYDVLNVPKQASEQQIKRSYRKLALQYHPDKVSGSEEQKAEAAKRFADINHAYETLSDPEKREIYDQYGEEGLRQHQGQQGGGRGGPGNIFDFFFGGGGGPFGGMGGEEEEQIPKGDTVVVDLFVTLEDLYSGREIPATRDKAVFVPAPGKRRCKCRQKLTTRQLGPGMIQQFTQQVLCRLI</sequence>
<keyword evidence="1" id="KW-0732">Signal</keyword>
<gene>
    <name evidence="3" type="ORF">MNEG_6282</name>
</gene>
<dbReference type="InterPro" id="IPR036869">
    <property type="entry name" value="J_dom_sf"/>
</dbReference>
<accession>A0A0D2MEX5</accession>
<dbReference type="GeneID" id="25739158"/>
<evidence type="ECO:0000256" key="1">
    <source>
        <dbReference type="SAM" id="SignalP"/>
    </source>
</evidence>
<dbReference type="OrthoDB" id="550424at2759"/>
<dbReference type="PANTHER" id="PTHR44298:SF1">
    <property type="entry name" value="DNAJ HOMOLOG SUBFAMILY B MEMBER 11"/>
    <property type="match status" value="1"/>
</dbReference>
<dbReference type="PROSITE" id="PS00636">
    <property type="entry name" value="DNAJ_1"/>
    <property type="match status" value="1"/>
</dbReference>
<dbReference type="PROSITE" id="PS50076">
    <property type="entry name" value="DNAJ_2"/>
    <property type="match status" value="1"/>
</dbReference>
<dbReference type="AlphaFoldDB" id="A0A0D2MEX5"/>
<proteinExistence type="predicted"/>
<dbReference type="InterPro" id="IPR051736">
    <property type="entry name" value="DnaJ-B11-like"/>
</dbReference>
<dbReference type="SMART" id="SM00271">
    <property type="entry name" value="DnaJ"/>
    <property type="match status" value="1"/>
</dbReference>
<dbReference type="SUPFAM" id="SSF46565">
    <property type="entry name" value="Chaperone J-domain"/>
    <property type="match status" value="1"/>
</dbReference>
<dbReference type="Pfam" id="PF00226">
    <property type="entry name" value="DnaJ"/>
    <property type="match status" value="1"/>
</dbReference>
<feature type="domain" description="J" evidence="2">
    <location>
        <begin position="28"/>
        <end position="97"/>
    </location>
</feature>
<evidence type="ECO:0000259" key="2">
    <source>
        <dbReference type="PROSITE" id="PS50076"/>
    </source>
</evidence>
<evidence type="ECO:0000313" key="3">
    <source>
        <dbReference type="EMBL" id="KIZ01675.1"/>
    </source>
</evidence>
<feature type="chain" id="PRO_5002246916" evidence="1">
    <location>
        <begin position="26"/>
        <end position="210"/>
    </location>
</feature>
<name>A0A0D2MEX5_9CHLO</name>
<dbReference type="RefSeq" id="XP_013900694.1">
    <property type="nucleotide sequence ID" value="XM_014045240.1"/>
</dbReference>
<dbReference type="PANTHER" id="PTHR44298">
    <property type="entry name" value="DNAJ HOMOLOG SUBFAMILY B MEMBER 11"/>
    <property type="match status" value="1"/>
</dbReference>
<evidence type="ECO:0000313" key="4">
    <source>
        <dbReference type="Proteomes" id="UP000054498"/>
    </source>
</evidence>
<feature type="signal peptide" evidence="1">
    <location>
        <begin position="1"/>
        <end position="25"/>
    </location>
</feature>
<dbReference type="Gene3D" id="1.10.287.110">
    <property type="entry name" value="DnaJ domain"/>
    <property type="match status" value="1"/>
</dbReference>
<dbReference type="InterPro" id="IPR001623">
    <property type="entry name" value="DnaJ_domain"/>
</dbReference>
<dbReference type="Proteomes" id="UP000054498">
    <property type="component" value="Unassembled WGS sequence"/>
</dbReference>
<dbReference type="InterPro" id="IPR018253">
    <property type="entry name" value="DnaJ_domain_CS"/>
</dbReference>